<dbReference type="InterPro" id="IPR051606">
    <property type="entry name" value="Polyketide_Oxido-like"/>
</dbReference>
<accession>A0A1N6EIT8</accession>
<name>A0A1N6EIT8_9LACT</name>
<evidence type="ECO:0000259" key="1">
    <source>
        <dbReference type="Pfam" id="PF13460"/>
    </source>
</evidence>
<protein>
    <recommendedName>
        <fullName evidence="1">NAD(P)-binding domain-containing protein</fullName>
    </recommendedName>
</protein>
<dbReference type="GO" id="GO:0016646">
    <property type="term" value="F:oxidoreductase activity, acting on the CH-NH group of donors, NAD or NADP as acceptor"/>
    <property type="evidence" value="ECO:0007669"/>
    <property type="project" value="TreeGrafter"/>
</dbReference>
<dbReference type="OrthoDB" id="9785372at2"/>
<keyword evidence="3" id="KW-1185">Reference proteome</keyword>
<feature type="domain" description="NAD(P)-binding" evidence="1">
    <location>
        <begin position="8"/>
        <end position="196"/>
    </location>
</feature>
<dbReference type="InterPro" id="IPR036291">
    <property type="entry name" value="NAD(P)-bd_dom_sf"/>
</dbReference>
<dbReference type="Gene3D" id="3.40.50.720">
    <property type="entry name" value="NAD(P)-binding Rossmann-like Domain"/>
    <property type="match status" value="1"/>
</dbReference>
<dbReference type="Pfam" id="PF13460">
    <property type="entry name" value="NAD_binding_10"/>
    <property type="match status" value="1"/>
</dbReference>
<dbReference type="STRING" id="28230.SAMN05878443_0013"/>
<dbReference type="CDD" id="cd05244">
    <property type="entry name" value="BVR-B_like_SDR_a"/>
    <property type="match status" value="1"/>
</dbReference>
<dbReference type="eggNOG" id="COG2910">
    <property type="taxonomic scope" value="Bacteria"/>
</dbReference>
<proteinExistence type="predicted"/>
<dbReference type="Proteomes" id="UP000184758">
    <property type="component" value="Unassembled WGS sequence"/>
</dbReference>
<dbReference type="AlphaFoldDB" id="A0A1N6EIT8"/>
<dbReference type="InterPro" id="IPR016040">
    <property type="entry name" value="NAD(P)-bd_dom"/>
</dbReference>
<dbReference type="RefSeq" id="WP_034546357.1">
    <property type="nucleotide sequence ID" value="NZ_FSRN01000001.1"/>
</dbReference>
<dbReference type="PANTHER" id="PTHR43355:SF2">
    <property type="entry name" value="FLAVIN REDUCTASE (NADPH)"/>
    <property type="match status" value="1"/>
</dbReference>
<reference evidence="3" key="1">
    <citation type="submission" date="2016-11" db="EMBL/GenBank/DDBJ databases">
        <authorList>
            <person name="Varghese N."/>
            <person name="Submissions S."/>
        </authorList>
    </citation>
    <scope>NUCLEOTIDE SEQUENCE [LARGE SCALE GENOMIC DNA]</scope>
    <source>
        <strain evidence="3">313</strain>
    </source>
</reference>
<dbReference type="SUPFAM" id="SSF51735">
    <property type="entry name" value="NAD(P)-binding Rossmann-fold domains"/>
    <property type="match status" value="1"/>
</dbReference>
<dbReference type="EMBL" id="FSRN01000001">
    <property type="protein sequence ID" value="SIN82914.1"/>
    <property type="molecule type" value="Genomic_DNA"/>
</dbReference>
<evidence type="ECO:0000313" key="3">
    <source>
        <dbReference type="Proteomes" id="UP000184758"/>
    </source>
</evidence>
<dbReference type="PANTHER" id="PTHR43355">
    <property type="entry name" value="FLAVIN REDUCTASE (NADPH)"/>
    <property type="match status" value="1"/>
</dbReference>
<sequence>MKVAVIAATGRAGSLIAEEAKNRGHKVTAIVRNAERLADKDLKVVEKNLFSLTSEDLKKYDVVVNAFGTGMEQEQAVKHVQFGKILIEALKGAPDTRLIVVGGAGSLYVNAAKTLRVMDTPDLPTFFKPTAINQAKNLEDLKESVGIKWTFVSPALDFDATGKRTGAYQVGTDQVIVNSTNQSYISYADFAIAIVDEIEQAAHVNERYTVVSEVE</sequence>
<gene>
    <name evidence="2" type="ORF">SAMN05878443_0013</name>
</gene>
<evidence type="ECO:0000313" key="2">
    <source>
        <dbReference type="EMBL" id="SIN82914.1"/>
    </source>
</evidence>
<organism evidence="2 3">
    <name type="scientific">Carnobacterium alterfunditum</name>
    <dbReference type="NCBI Taxonomy" id="28230"/>
    <lineage>
        <taxon>Bacteria</taxon>
        <taxon>Bacillati</taxon>
        <taxon>Bacillota</taxon>
        <taxon>Bacilli</taxon>
        <taxon>Lactobacillales</taxon>
        <taxon>Carnobacteriaceae</taxon>
        <taxon>Carnobacterium</taxon>
    </lineage>
</organism>